<evidence type="ECO:0000313" key="3">
    <source>
        <dbReference type="Proteomes" id="UP001295794"/>
    </source>
</evidence>
<dbReference type="AlphaFoldDB" id="A0AAD2H2N3"/>
<proteinExistence type="predicted"/>
<comment type="caution">
    <text evidence="2">The sequence shown here is derived from an EMBL/GenBank/DDBJ whole genome shotgun (WGS) entry which is preliminary data.</text>
</comment>
<protein>
    <submittedName>
        <fullName evidence="2">Uncharacterized protein</fullName>
    </submittedName>
</protein>
<feature type="non-terminal residue" evidence="2">
    <location>
        <position position="1"/>
    </location>
</feature>
<name>A0AAD2H2N3_9AGAR</name>
<dbReference type="EMBL" id="CAVNYO010000116">
    <property type="protein sequence ID" value="CAK5267019.1"/>
    <property type="molecule type" value="Genomic_DNA"/>
</dbReference>
<feature type="region of interest" description="Disordered" evidence="1">
    <location>
        <begin position="42"/>
        <end position="63"/>
    </location>
</feature>
<evidence type="ECO:0000256" key="1">
    <source>
        <dbReference type="SAM" id="MobiDB-lite"/>
    </source>
</evidence>
<gene>
    <name evidence="2" type="ORF">MYCIT1_LOCUS9189</name>
</gene>
<feature type="region of interest" description="Disordered" evidence="1">
    <location>
        <begin position="1"/>
        <end position="29"/>
    </location>
</feature>
<reference evidence="2" key="1">
    <citation type="submission" date="2023-11" db="EMBL/GenBank/DDBJ databases">
        <authorList>
            <person name="De Vega J J."/>
            <person name="De Vega J J."/>
        </authorList>
    </citation>
    <scope>NUCLEOTIDE SEQUENCE</scope>
</reference>
<evidence type="ECO:0000313" key="2">
    <source>
        <dbReference type="EMBL" id="CAK5267019.1"/>
    </source>
</evidence>
<sequence length="107" mass="10625">LRLHRTKQDQLPGIRGNGLDASRGVSSPESEGLLLCTAVGGKGKGGRNRGVDGADAAEGATPRSAMTRDVLEGLTAKGGTGGTSSALCHGGIGNWSMLTEAVLGVGP</sequence>
<keyword evidence="3" id="KW-1185">Reference proteome</keyword>
<dbReference type="Proteomes" id="UP001295794">
    <property type="component" value="Unassembled WGS sequence"/>
</dbReference>
<accession>A0AAD2H2N3</accession>
<organism evidence="2 3">
    <name type="scientific">Mycena citricolor</name>
    <dbReference type="NCBI Taxonomy" id="2018698"/>
    <lineage>
        <taxon>Eukaryota</taxon>
        <taxon>Fungi</taxon>
        <taxon>Dikarya</taxon>
        <taxon>Basidiomycota</taxon>
        <taxon>Agaricomycotina</taxon>
        <taxon>Agaricomycetes</taxon>
        <taxon>Agaricomycetidae</taxon>
        <taxon>Agaricales</taxon>
        <taxon>Marasmiineae</taxon>
        <taxon>Mycenaceae</taxon>
        <taxon>Mycena</taxon>
    </lineage>
</organism>